<sequence>MAAMPTIIAIFIAIILLLLFLYPAKISTVLRAIKNHVTFNKVIYFLKKLAEILNSLVKVLIIVKEIFEIIKKLKDIWTTQWSYLGFTSKASE</sequence>
<organism evidence="2 3">
    <name type="scientific">Aspergillus coremiiformis</name>
    <dbReference type="NCBI Taxonomy" id="138285"/>
    <lineage>
        <taxon>Eukaryota</taxon>
        <taxon>Fungi</taxon>
        <taxon>Dikarya</taxon>
        <taxon>Ascomycota</taxon>
        <taxon>Pezizomycotina</taxon>
        <taxon>Eurotiomycetes</taxon>
        <taxon>Eurotiomycetidae</taxon>
        <taxon>Eurotiales</taxon>
        <taxon>Aspergillaceae</taxon>
        <taxon>Aspergillus</taxon>
        <taxon>Aspergillus subgen. Circumdati</taxon>
    </lineage>
</organism>
<evidence type="ECO:0000256" key="1">
    <source>
        <dbReference type="SAM" id="Phobius"/>
    </source>
</evidence>
<keyword evidence="3" id="KW-1185">Reference proteome</keyword>
<gene>
    <name evidence="2" type="ORF">BDV28DRAFT_152457</name>
</gene>
<feature type="transmembrane region" description="Helical" evidence="1">
    <location>
        <begin position="6"/>
        <end position="24"/>
    </location>
</feature>
<keyword evidence="1" id="KW-0812">Transmembrane</keyword>
<reference evidence="3" key="1">
    <citation type="submission" date="2019-04" db="EMBL/GenBank/DDBJ databases">
        <title>Friends and foes A comparative genomics studyof 23 Aspergillus species from section Flavi.</title>
        <authorList>
            <consortium name="DOE Joint Genome Institute"/>
            <person name="Kjaerbolling I."/>
            <person name="Vesth T."/>
            <person name="Frisvad J.C."/>
            <person name="Nybo J.L."/>
            <person name="Theobald S."/>
            <person name="Kildgaard S."/>
            <person name="Isbrandt T."/>
            <person name="Kuo A."/>
            <person name="Sato A."/>
            <person name="Lyhne E.K."/>
            <person name="Kogle M.E."/>
            <person name="Wiebenga A."/>
            <person name="Kun R.S."/>
            <person name="Lubbers R.J."/>
            <person name="Makela M.R."/>
            <person name="Barry K."/>
            <person name="Chovatia M."/>
            <person name="Clum A."/>
            <person name="Daum C."/>
            <person name="Haridas S."/>
            <person name="He G."/>
            <person name="LaButti K."/>
            <person name="Lipzen A."/>
            <person name="Mondo S."/>
            <person name="Riley R."/>
            <person name="Salamov A."/>
            <person name="Simmons B.A."/>
            <person name="Magnuson J.K."/>
            <person name="Henrissat B."/>
            <person name="Mortensen U.H."/>
            <person name="Larsen T.O."/>
            <person name="Devries R.P."/>
            <person name="Grigoriev I.V."/>
            <person name="Machida M."/>
            <person name="Baker S.E."/>
            <person name="Andersen M.R."/>
        </authorList>
    </citation>
    <scope>NUCLEOTIDE SEQUENCE [LARGE SCALE GENOMIC DNA]</scope>
    <source>
        <strain evidence="3">CBS 553.77</strain>
    </source>
</reference>
<proteinExistence type="predicted"/>
<name>A0A5N6YVZ5_9EURO</name>
<dbReference type="AlphaFoldDB" id="A0A5N6YVZ5"/>
<keyword evidence="1" id="KW-0472">Membrane</keyword>
<evidence type="ECO:0000313" key="2">
    <source>
        <dbReference type="EMBL" id="KAE8348816.1"/>
    </source>
</evidence>
<evidence type="ECO:0000313" key="3">
    <source>
        <dbReference type="Proteomes" id="UP000327118"/>
    </source>
</evidence>
<dbReference type="EMBL" id="ML739394">
    <property type="protein sequence ID" value="KAE8348816.1"/>
    <property type="molecule type" value="Genomic_DNA"/>
</dbReference>
<accession>A0A5N6YVZ5</accession>
<keyword evidence="1" id="KW-1133">Transmembrane helix</keyword>
<protein>
    <submittedName>
        <fullName evidence="2">Uncharacterized protein</fullName>
    </submittedName>
</protein>
<dbReference type="Proteomes" id="UP000327118">
    <property type="component" value="Unassembled WGS sequence"/>
</dbReference>